<comment type="caution">
    <text evidence="1">The sequence shown here is derived from an EMBL/GenBank/DDBJ whole genome shotgun (WGS) entry which is preliminary data.</text>
</comment>
<dbReference type="RefSeq" id="WP_154614524.1">
    <property type="nucleotide sequence ID" value="NZ_CP053660.1"/>
</dbReference>
<proteinExistence type="predicted"/>
<name>A0A6I3J5Z6_9ACTN</name>
<dbReference type="Proteomes" id="UP000433406">
    <property type="component" value="Unassembled WGS sequence"/>
</dbReference>
<keyword evidence="2" id="KW-1185">Reference proteome</keyword>
<gene>
    <name evidence="1" type="ORF">GGQ22_06870</name>
</gene>
<dbReference type="AlphaFoldDB" id="A0A6I3J5Z6"/>
<dbReference type="EMBL" id="WLCI01000006">
    <property type="protein sequence ID" value="MTB94802.1"/>
    <property type="molecule type" value="Genomic_DNA"/>
</dbReference>
<reference evidence="1 2" key="1">
    <citation type="submission" date="2019-10" db="EMBL/GenBank/DDBJ databases">
        <title>Nocardioides novel species isolated from the excrement of Marmot.</title>
        <authorList>
            <person name="Zhang G."/>
        </authorList>
    </citation>
    <scope>NUCLEOTIDE SEQUENCE [LARGE SCALE GENOMIC DNA]</scope>
    <source>
        <strain evidence="2">zg-579</strain>
    </source>
</reference>
<evidence type="ECO:0000313" key="1">
    <source>
        <dbReference type="EMBL" id="MTB94802.1"/>
    </source>
</evidence>
<sequence length="110" mass="11455">MEIPRVLFVSTGSVAVEVCDANECATATQRLGPVPEGAVGRGANITFDDLGRWFEPGPVAVTVELSDADGTVIATAERDVHLTRSYPNGESCDGDGYVVGTVALTASDRL</sequence>
<organism evidence="1 2">
    <name type="scientific">Nocardioides marmotae</name>
    <dbReference type="NCBI Taxonomy" id="2663857"/>
    <lineage>
        <taxon>Bacteria</taxon>
        <taxon>Bacillati</taxon>
        <taxon>Actinomycetota</taxon>
        <taxon>Actinomycetes</taxon>
        <taxon>Propionibacteriales</taxon>
        <taxon>Nocardioidaceae</taxon>
        <taxon>Nocardioides</taxon>
    </lineage>
</organism>
<evidence type="ECO:0000313" key="2">
    <source>
        <dbReference type="Proteomes" id="UP000433406"/>
    </source>
</evidence>
<accession>A0A6I3J5Z6</accession>
<protein>
    <submittedName>
        <fullName evidence="1">Uncharacterized protein</fullName>
    </submittedName>
</protein>